<dbReference type="EMBL" id="SNXI01000017">
    <property type="protein sequence ID" value="TDP29446.1"/>
    <property type="molecule type" value="Genomic_DNA"/>
</dbReference>
<proteinExistence type="inferred from homology"/>
<dbReference type="Proteomes" id="UP000295531">
    <property type="component" value="Unassembled WGS sequence"/>
</dbReference>
<dbReference type="HAMAP" id="MF_00984">
    <property type="entry name" value="SSB"/>
    <property type="match status" value="1"/>
</dbReference>
<dbReference type="CDD" id="cd04496">
    <property type="entry name" value="SSB_OBF"/>
    <property type="match status" value="1"/>
</dbReference>
<keyword evidence="1 2" id="KW-0238">DNA-binding</keyword>
<dbReference type="PANTHER" id="PTHR10302:SF27">
    <property type="entry name" value="SINGLE-STRANDED DNA-BINDING PROTEIN"/>
    <property type="match status" value="1"/>
</dbReference>
<dbReference type="InterPro" id="IPR011344">
    <property type="entry name" value="ssDNA-bd"/>
</dbReference>
<protein>
    <recommendedName>
        <fullName evidence="2 3">Single-stranded DNA-binding protein</fullName>
        <shortName evidence="2">SSB</shortName>
    </recommendedName>
</protein>
<dbReference type="InterPro" id="IPR012340">
    <property type="entry name" value="NA-bd_OB-fold"/>
</dbReference>
<sequence length="127" mass="14445">MSSRGVNKVFIVGHLGADPILRHTQNDTAVANLNVATSESWKDKVTGEAREQTEWHRCVLYRRLAEVADEYLKKGSKVYIEGQLQTHKWRDDNGTDRYSTEIIVRNLQMLDSKSSADKNRPATQSVN</sequence>
<dbReference type="AlphaFoldDB" id="A0A4R6P349"/>
<dbReference type="GO" id="GO:0003697">
    <property type="term" value="F:single-stranded DNA binding"/>
    <property type="evidence" value="ECO:0007669"/>
    <property type="project" value="UniProtKB-UniRule"/>
</dbReference>
<dbReference type="GO" id="GO:0006260">
    <property type="term" value="P:DNA replication"/>
    <property type="evidence" value="ECO:0007669"/>
    <property type="project" value="InterPro"/>
</dbReference>
<dbReference type="PANTHER" id="PTHR10302">
    <property type="entry name" value="SINGLE-STRANDED DNA-BINDING PROTEIN"/>
    <property type="match status" value="1"/>
</dbReference>
<dbReference type="Gene3D" id="2.40.50.140">
    <property type="entry name" value="Nucleic acid-binding proteins"/>
    <property type="match status" value="1"/>
</dbReference>
<dbReference type="GO" id="GO:0009295">
    <property type="term" value="C:nucleoid"/>
    <property type="evidence" value="ECO:0007669"/>
    <property type="project" value="TreeGrafter"/>
</dbReference>
<dbReference type="SUPFAM" id="SSF50249">
    <property type="entry name" value="Nucleic acid-binding proteins"/>
    <property type="match status" value="1"/>
</dbReference>
<accession>A0A4R6P349</accession>
<name>A0A4R6P349_9GAMM</name>
<dbReference type="OrthoDB" id="9809878at2"/>
<organism evidence="4 5">
    <name type="scientific">Idiomarina aquatica</name>
    <dbReference type="NCBI Taxonomy" id="1327752"/>
    <lineage>
        <taxon>Bacteria</taxon>
        <taxon>Pseudomonadati</taxon>
        <taxon>Pseudomonadota</taxon>
        <taxon>Gammaproteobacteria</taxon>
        <taxon>Alteromonadales</taxon>
        <taxon>Idiomarinaceae</taxon>
        <taxon>Idiomarina</taxon>
    </lineage>
</organism>
<comment type="caution">
    <text evidence="4">The sequence shown here is derived from an EMBL/GenBank/DDBJ whole genome shotgun (WGS) entry which is preliminary data.</text>
</comment>
<evidence type="ECO:0000256" key="2">
    <source>
        <dbReference type="HAMAP-Rule" id="MF_00984"/>
    </source>
</evidence>
<dbReference type="InterPro" id="IPR000424">
    <property type="entry name" value="Primosome_PriB/ssb"/>
</dbReference>
<dbReference type="PROSITE" id="PS50935">
    <property type="entry name" value="SSB"/>
    <property type="match status" value="1"/>
</dbReference>
<dbReference type="PIRSF" id="PIRSF002070">
    <property type="entry name" value="SSB"/>
    <property type="match status" value="1"/>
</dbReference>
<dbReference type="NCBIfam" id="TIGR00621">
    <property type="entry name" value="ssb"/>
    <property type="match status" value="1"/>
</dbReference>
<evidence type="ECO:0000256" key="3">
    <source>
        <dbReference type="PIRNR" id="PIRNR002070"/>
    </source>
</evidence>
<evidence type="ECO:0000313" key="5">
    <source>
        <dbReference type="Proteomes" id="UP000295531"/>
    </source>
</evidence>
<comment type="caution">
    <text evidence="2">Lacks conserved residue(s) required for the propagation of feature annotation.</text>
</comment>
<reference evidence="4 5" key="1">
    <citation type="submission" date="2019-03" db="EMBL/GenBank/DDBJ databases">
        <title>Freshwater and sediment microbial communities from various areas in North America, analyzing microbe dynamics in response to fracking.</title>
        <authorList>
            <person name="Lamendella R."/>
        </authorList>
    </citation>
    <scope>NUCLEOTIDE SEQUENCE [LARGE SCALE GENOMIC DNA]</scope>
    <source>
        <strain evidence="4 5">18_TX</strain>
    </source>
</reference>
<gene>
    <name evidence="4" type="ORF">DEU29_11724</name>
</gene>
<comment type="subunit">
    <text evidence="2">Homotetramer.</text>
</comment>
<keyword evidence="5" id="KW-1185">Reference proteome</keyword>
<evidence type="ECO:0000313" key="4">
    <source>
        <dbReference type="EMBL" id="TDP29446.1"/>
    </source>
</evidence>
<dbReference type="Pfam" id="PF00436">
    <property type="entry name" value="SSB"/>
    <property type="match status" value="1"/>
</dbReference>
<evidence type="ECO:0000256" key="1">
    <source>
        <dbReference type="ARBA" id="ARBA00023125"/>
    </source>
</evidence>